<evidence type="ECO:0000313" key="5">
    <source>
        <dbReference type="Proteomes" id="UP000594454"/>
    </source>
</evidence>
<keyword evidence="1" id="KW-0479">Metal-binding</keyword>
<dbReference type="EMBL" id="LR899009">
    <property type="protein sequence ID" value="CAD7076824.1"/>
    <property type="molecule type" value="Genomic_DNA"/>
</dbReference>
<evidence type="ECO:0000256" key="2">
    <source>
        <dbReference type="SAM" id="MobiDB-lite"/>
    </source>
</evidence>
<protein>
    <recommendedName>
        <fullName evidence="3">CCHC-type domain-containing protein</fullName>
    </recommendedName>
</protein>
<keyword evidence="1" id="KW-0863">Zinc-finger</keyword>
<dbReference type="Pfam" id="PF00098">
    <property type="entry name" value="zf-CCHC"/>
    <property type="match status" value="1"/>
</dbReference>
<dbReference type="GO" id="GO:0003676">
    <property type="term" value="F:nucleic acid binding"/>
    <property type="evidence" value="ECO:0007669"/>
    <property type="project" value="InterPro"/>
</dbReference>
<evidence type="ECO:0000259" key="3">
    <source>
        <dbReference type="PROSITE" id="PS50158"/>
    </source>
</evidence>
<accession>A0A7R8U9X5</accession>
<dbReference type="PROSITE" id="PS50158">
    <property type="entry name" value="ZF_CCHC"/>
    <property type="match status" value="1"/>
</dbReference>
<organism evidence="4 5">
    <name type="scientific">Hermetia illucens</name>
    <name type="common">Black soldier fly</name>
    <dbReference type="NCBI Taxonomy" id="343691"/>
    <lineage>
        <taxon>Eukaryota</taxon>
        <taxon>Metazoa</taxon>
        <taxon>Ecdysozoa</taxon>
        <taxon>Arthropoda</taxon>
        <taxon>Hexapoda</taxon>
        <taxon>Insecta</taxon>
        <taxon>Pterygota</taxon>
        <taxon>Neoptera</taxon>
        <taxon>Endopterygota</taxon>
        <taxon>Diptera</taxon>
        <taxon>Brachycera</taxon>
        <taxon>Stratiomyomorpha</taxon>
        <taxon>Stratiomyidae</taxon>
        <taxon>Hermetiinae</taxon>
        <taxon>Hermetia</taxon>
    </lineage>
</organism>
<dbReference type="GO" id="GO:0008270">
    <property type="term" value="F:zinc ion binding"/>
    <property type="evidence" value="ECO:0007669"/>
    <property type="project" value="UniProtKB-KW"/>
</dbReference>
<dbReference type="InterPro" id="IPR001878">
    <property type="entry name" value="Znf_CCHC"/>
</dbReference>
<feature type="region of interest" description="Disordered" evidence="2">
    <location>
        <begin position="33"/>
        <end position="57"/>
    </location>
</feature>
<keyword evidence="5" id="KW-1185">Reference proteome</keyword>
<feature type="domain" description="CCHC-type" evidence="3">
    <location>
        <begin position="67"/>
        <end position="81"/>
    </location>
</feature>
<dbReference type="InParanoid" id="A0A7R8U9X5"/>
<dbReference type="Proteomes" id="UP000594454">
    <property type="component" value="Chromosome 1"/>
</dbReference>
<sequence>MAIEHSGITITTDAVKTKLIAIDDQSEISSGTFASKGWQHGNHSKHGGGDSSNVSLTQTSNTRKTIKCYKCHKTGHYKNQCDLQKKKESNAFSALFLSAKFSTTDFYIDSGASMHITAKKQ</sequence>
<proteinExistence type="predicted"/>
<evidence type="ECO:0000256" key="1">
    <source>
        <dbReference type="PROSITE-ProRule" id="PRU00047"/>
    </source>
</evidence>
<reference evidence="4 5" key="1">
    <citation type="submission" date="2020-11" db="EMBL/GenBank/DDBJ databases">
        <authorList>
            <person name="Wallbank WR R."/>
            <person name="Pardo Diaz C."/>
            <person name="Kozak K."/>
            <person name="Martin S."/>
            <person name="Jiggins C."/>
            <person name="Moest M."/>
            <person name="Warren A I."/>
            <person name="Generalovic N T."/>
            <person name="Byers J.R.P. K."/>
            <person name="Montejo-Kovacevich G."/>
            <person name="Yen C E."/>
        </authorList>
    </citation>
    <scope>NUCLEOTIDE SEQUENCE [LARGE SCALE GENOMIC DNA]</scope>
</reference>
<keyword evidence="1" id="KW-0862">Zinc</keyword>
<dbReference type="Gene3D" id="4.10.60.10">
    <property type="entry name" value="Zinc finger, CCHC-type"/>
    <property type="match status" value="1"/>
</dbReference>
<dbReference type="SUPFAM" id="SSF57756">
    <property type="entry name" value="Retrovirus zinc finger-like domains"/>
    <property type="match status" value="1"/>
</dbReference>
<evidence type="ECO:0000313" key="4">
    <source>
        <dbReference type="EMBL" id="CAD7076824.1"/>
    </source>
</evidence>
<dbReference type="AlphaFoldDB" id="A0A7R8U9X5"/>
<gene>
    <name evidence="4" type="ORF">HERILL_LOCUS216</name>
</gene>
<dbReference type="InterPro" id="IPR036875">
    <property type="entry name" value="Znf_CCHC_sf"/>
</dbReference>
<name>A0A7R8U9X5_HERIL</name>